<dbReference type="InParanoid" id="A0A2H3CY09"/>
<evidence type="ECO:0000256" key="1">
    <source>
        <dbReference type="SAM" id="MobiDB-lite"/>
    </source>
</evidence>
<protein>
    <submittedName>
        <fullName evidence="2">Uncharacterized protein</fullName>
    </submittedName>
</protein>
<sequence length="243" mass="28412">MHTKPKWIQSQGDEPACRHSNNKPKDSEGDRQTTVQTILINLEKLVTRQDPHLYLAGIYAHAVDESCQDPAALVFNNATKKKDAQLSGKAWMMQGTRSHKFLECLQCLWFQEWYPAYQLVLFDEHRQWTCEHADKFVWEFPDFDFGHYNEEMCRLEYQEYQDELESQSGMVAETYQPALWENTGWGVSDGTLRSDKDTFWHAQTMDWGSPSRMFEAMEGLWDQIDRENNNEETGPLATLITDL</sequence>
<dbReference type="AlphaFoldDB" id="A0A2H3CY09"/>
<dbReference type="EMBL" id="KZ293707">
    <property type="protein sequence ID" value="PBK83378.1"/>
    <property type="molecule type" value="Genomic_DNA"/>
</dbReference>
<accession>A0A2H3CY09</accession>
<name>A0A2H3CY09_ARMGA</name>
<gene>
    <name evidence="2" type="ORF">ARMGADRAFT_1037981</name>
</gene>
<evidence type="ECO:0000313" key="2">
    <source>
        <dbReference type="EMBL" id="PBK83378.1"/>
    </source>
</evidence>
<evidence type="ECO:0000313" key="3">
    <source>
        <dbReference type="Proteomes" id="UP000217790"/>
    </source>
</evidence>
<dbReference type="Proteomes" id="UP000217790">
    <property type="component" value="Unassembled WGS sequence"/>
</dbReference>
<reference evidence="3" key="1">
    <citation type="journal article" date="2017" name="Nat. Ecol. Evol.">
        <title>Genome expansion and lineage-specific genetic innovations in the forest pathogenic fungi Armillaria.</title>
        <authorList>
            <person name="Sipos G."/>
            <person name="Prasanna A.N."/>
            <person name="Walter M.C."/>
            <person name="O'Connor E."/>
            <person name="Balint B."/>
            <person name="Krizsan K."/>
            <person name="Kiss B."/>
            <person name="Hess J."/>
            <person name="Varga T."/>
            <person name="Slot J."/>
            <person name="Riley R."/>
            <person name="Boka B."/>
            <person name="Rigling D."/>
            <person name="Barry K."/>
            <person name="Lee J."/>
            <person name="Mihaltcheva S."/>
            <person name="LaButti K."/>
            <person name="Lipzen A."/>
            <person name="Waldron R."/>
            <person name="Moloney N.M."/>
            <person name="Sperisen C."/>
            <person name="Kredics L."/>
            <person name="Vagvoelgyi C."/>
            <person name="Patrignani A."/>
            <person name="Fitzpatrick D."/>
            <person name="Nagy I."/>
            <person name="Doyle S."/>
            <person name="Anderson J.B."/>
            <person name="Grigoriev I.V."/>
            <person name="Gueldener U."/>
            <person name="Muensterkoetter M."/>
            <person name="Nagy L.G."/>
        </authorList>
    </citation>
    <scope>NUCLEOTIDE SEQUENCE [LARGE SCALE GENOMIC DNA]</scope>
    <source>
        <strain evidence="3">Ar21-2</strain>
    </source>
</reference>
<keyword evidence="3" id="KW-1185">Reference proteome</keyword>
<organism evidence="2 3">
    <name type="scientific">Armillaria gallica</name>
    <name type="common">Bulbous honey fungus</name>
    <name type="synonym">Armillaria bulbosa</name>
    <dbReference type="NCBI Taxonomy" id="47427"/>
    <lineage>
        <taxon>Eukaryota</taxon>
        <taxon>Fungi</taxon>
        <taxon>Dikarya</taxon>
        <taxon>Basidiomycota</taxon>
        <taxon>Agaricomycotina</taxon>
        <taxon>Agaricomycetes</taxon>
        <taxon>Agaricomycetidae</taxon>
        <taxon>Agaricales</taxon>
        <taxon>Marasmiineae</taxon>
        <taxon>Physalacriaceae</taxon>
        <taxon>Armillaria</taxon>
    </lineage>
</organism>
<feature type="region of interest" description="Disordered" evidence="1">
    <location>
        <begin position="1"/>
        <end position="32"/>
    </location>
</feature>
<proteinExistence type="predicted"/>